<reference evidence="2 3" key="1">
    <citation type="submission" date="2019-04" db="EMBL/GenBank/DDBJ databases">
        <title>Friends and foes A comparative genomics studyof 23 Aspergillus species from section Flavi.</title>
        <authorList>
            <consortium name="DOE Joint Genome Institute"/>
            <person name="Kjaerbolling I."/>
            <person name="Vesth T."/>
            <person name="Frisvad J.C."/>
            <person name="Nybo J.L."/>
            <person name="Theobald S."/>
            <person name="Kildgaard S."/>
            <person name="Isbrandt T."/>
            <person name="Kuo A."/>
            <person name="Sato A."/>
            <person name="Lyhne E.K."/>
            <person name="Kogle M.E."/>
            <person name="Wiebenga A."/>
            <person name="Kun R.S."/>
            <person name="Lubbers R.J."/>
            <person name="Makela M.R."/>
            <person name="Barry K."/>
            <person name="Chovatia M."/>
            <person name="Clum A."/>
            <person name="Daum C."/>
            <person name="Haridas S."/>
            <person name="He G."/>
            <person name="LaButti K."/>
            <person name="Lipzen A."/>
            <person name="Mondo S."/>
            <person name="Riley R."/>
            <person name="Salamov A."/>
            <person name="Simmons B.A."/>
            <person name="Magnuson J.K."/>
            <person name="Henrissat B."/>
            <person name="Mortensen U.H."/>
            <person name="Larsen T.O."/>
            <person name="Devries R.P."/>
            <person name="Grigoriev I.V."/>
            <person name="Machida M."/>
            <person name="Baker S.E."/>
            <person name="Andersen M.R."/>
        </authorList>
    </citation>
    <scope>NUCLEOTIDE SEQUENCE [LARGE SCALE GENOMIC DNA]</scope>
    <source>
        <strain evidence="2 3">IBT 29228</strain>
    </source>
</reference>
<keyword evidence="1" id="KW-1133">Transmembrane helix</keyword>
<feature type="transmembrane region" description="Helical" evidence="1">
    <location>
        <begin position="68"/>
        <end position="89"/>
    </location>
</feature>
<gene>
    <name evidence="2" type="ORF">BDV26DRAFT_150119</name>
</gene>
<protein>
    <submittedName>
        <fullName evidence="2">Uncharacterized protein</fullName>
    </submittedName>
</protein>
<evidence type="ECO:0000256" key="1">
    <source>
        <dbReference type="SAM" id="Phobius"/>
    </source>
</evidence>
<accession>A0A5N7BE29</accession>
<name>A0A5N7BE29_9EURO</name>
<proteinExistence type="predicted"/>
<evidence type="ECO:0000313" key="3">
    <source>
        <dbReference type="Proteomes" id="UP000326198"/>
    </source>
</evidence>
<dbReference type="Proteomes" id="UP000326198">
    <property type="component" value="Unassembled WGS sequence"/>
</dbReference>
<organism evidence="2 3">
    <name type="scientific">Aspergillus bertholletiae</name>
    <dbReference type="NCBI Taxonomy" id="1226010"/>
    <lineage>
        <taxon>Eukaryota</taxon>
        <taxon>Fungi</taxon>
        <taxon>Dikarya</taxon>
        <taxon>Ascomycota</taxon>
        <taxon>Pezizomycotina</taxon>
        <taxon>Eurotiomycetes</taxon>
        <taxon>Eurotiomycetidae</taxon>
        <taxon>Eurotiales</taxon>
        <taxon>Aspergillaceae</taxon>
        <taxon>Aspergillus</taxon>
        <taxon>Aspergillus subgen. Circumdati</taxon>
    </lineage>
</organism>
<keyword evidence="1" id="KW-0472">Membrane</keyword>
<dbReference type="AlphaFoldDB" id="A0A5N7BE29"/>
<keyword evidence="1" id="KW-0812">Transmembrane</keyword>
<evidence type="ECO:0000313" key="2">
    <source>
        <dbReference type="EMBL" id="KAE8380032.1"/>
    </source>
</evidence>
<dbReference type="EMBL" id="ML736186">
    <property type="protein sequence ID" value="KAE8380032.1"/>
    <property type="molecule type" value="Genomic_DNA"/>
</dbReference>
<keyword evidence="3" id="KW-1185">Reference proteome</keyword>
<sequence>MHGGRDYISRWTVPACHFGFSPAGGYPPRLDPRGAQAHPCIDVRYNLVRCHGRQPALVPWMDPFERLVWVHTCGVPFSIFFLLVSRVFLLFQILVVCQVPTVGDHCRRDACSKSYINPRSPPSSIDSSFSTIHILLFTLFRHISVCPFFRDRISSFFLTPSKKQKVPPLRL</sequence>